<dbReference type="Proteomes" id="UP000027456">
    <property type="component" value="Unassembled WGS sequence"/>
</dbReference>
<dbReference type="Gene3D" id="1.20.1280.50">
    <property type="match status" value="1"/>
</dbReference>
<evidence type="ECO:0000313" key="2">
    <source>
        <dbReference type="EMBL" id="KEP49614.1"/>
    </source>
</evidence>
<dbReference type="STRING" id="1423351.A0A074RRU7"/>
<evidence type="ECO:0000313" key="3">
    <source>
        <dbReference type="Proteomes" id="UP000027456"/>
    </source>
</evidence>
<reference evidence="2 3" key="1">
    <citation type="submission" date="2013-12" db="EMBL/GenBank/DDBJ databases">
        <authorList>
            <person name="Cubeta M."/>
            <person name="Pakala S."/>
            <person name="Fedorova N."/>
            <person name="Thomas E."/>
            <person name="Dean R."/>
            <person name="Jabaji S."/>
            <person name="Neate S."/>
            <person name="Toda T."/>
            <person name="Tavantzis S."/>
            <person name="Vilgalys R."/>
            <person name="Bharathan N."/>
            <person name="Pakala S."/>
            <person name="Losada L.S."/>
            <person name="Zafar N."/>
            <person name="Nierman W."/>
        </authorList>
    </citation>
    <scope>NUCLEOTIDE SEQUENCE [LARGE SCALE GENOMIC DNA]</scope>
    <source>
        <strain evidence="2 3">123E</strain>
    </source>
</reference>
<dbReference type="HOGENOM" id="CLU_025641_1_0_1"/>
<feature type="domain" description="F-box" evidence="1">
    <location>
        <begin position="81"/>
        <end position="129"/>
    </location>
</feature>
<dbReference type="SUPFAM" id="SSF81383">
    <property type="entry name" value="F-box domain"/>
    <property type="match status" value="1"/>
</dbReference>
<keyword evidence="3" id="KW-1185">Reference proteome</keyword>
<dbReference type="AlphaFoldDB" id="A0A074RRU7"/>
<proteinExistence type="predicted"/>
<name>A0A074RRU7_9AGAM</name>
<dbReference type="EMBL" id="AZST01000343">
    <property type="protein sequence ID" value="KEP49614.1"/>
    <property type="molecule type" value="Genomic_DNA"/>
</dbReference>
<comment type="caution">
    <text evidence="2">The sequence shown here is derived from an EMBL/GenBank/DDBJ whole genome shotgun (WGS) entry which is preliminary data.</text>
</comment>
<dbReference type="Pfam" id="PF12937">
    <property type="entry name" value="F-box-like"/>
    <property type="match status" value="1"/>
</dbReference>
<dbReference type="InterPro" id="IPR001810">
    <property type="entry name" value="F-box_dom"/>
</dbReference>
<evidence type="ECO:0000259" key="1">
    <source>
        <dbReference type="Pfam" id="PF12937"/>
    </source>
</evidence>
<accession>A0A074RRU7</accession>
<dbReference type="InterPro" id="IPR036047">
    <property type="entry name" value="F-box-like_dom_sf"/>
</dbReference>
<protein>
    <submittedName>
        <fullName evidence="2">F-box-like domain protein</fullName>
    </submittedName>
</protein>
<dbReference type="OrthoDB" id="3221235at2759"/>
<organism evidence="2 3">
    <name type="scientific">Rhizoctonia solani 123E</name>
    <dbReference type="NCBI Taxonomy" id="1423351"/>
    <lineage>
        <taxon>Eukaryota</taxon>
        <taxon>Fungi</taxon>
        <taxon>Dikarya</taxon>
        <taxon>Basidiomycota</taxon>
        <taxon>Agaricomycotina</taxon>
        <taxon>Agaricomycetes</taxon>
        <taxon>Cantharellales</taxon>
        <taxon>Ceratobasidiaceae</taxon>
        <taxon>Rhizoctonia</taxon>
    </lineage>
</organism>
<sequence length="546" mass="61723">MLEDLKDASQSLRSALKHYLSVCSNLRTCAFQGELMHNRSLELADQVRNEVDSFAEYESQLQDAKVAIKVTQNHVPSIAPINILPPEILAEIFHLVLTLWPHSACRLAQVCSRWRCVALSTYSLWTHISYNPPHVPPKDAKLTALKKSDLLDHAKLHLCRSAHFPLHIHLSMEDGKYKWYNGSARSLFKCIASRMQSLQLSFPCSIYYGSASDTPESVVSDLLLNCEQDTFSQLVTTSRSAGFITPSNHTYNNSVFWLALTSGQLDKAFASIRVLHLHNRFPEWTSTAYHNLVDLRLMGSHKINEATLVNILKMSPGLCIFHFGLSIKPRDLSVVDPPLSVKLVDLELLRVVGDAVTIIFHEEVERILSWISPGKNALRLFIENKASGCREELNKQIPMTHIRAFFERSIIAELHAENYPLLLELTCLPITRHFALNSCHINNKTTQVPSEINRDASSPKLPLKTLYITNCSITLDTFRARLQMASVQRLVLYQNWFFLDGKEVSKDQVVMELSAMCLTVVFADEMPACISHWQSDVSKRSTVLGT</sequence>
<gene>
    <name evidence="2" type="ORF">V565_096790</name>
</gene>